<comment type="caution">
    <text evidence="5">The sequence shown here is derived from an EMBL/GenBank/DDBJ whole genome shotgun (WGS) entry which is preliminary data.</text>
</comment>
<feature type="repeat" description="ANK" evidence="2">
    <location>
        <begin position="652"/>
        <end position="676"/>
    </location>
</feature>
<dbReference type="InterPro" id="IPR036770">
    <property type="entry name" value="Ankyrin_rpt-contain_sf"/>
</dbReference>
<dbReference type="OrthoDB" id="195446at2759"/>
<gene>
    <name evidence="5" type="ORF">N0V87_010705</name>
</gene>
<dbReference type="PROSITE" id="PS50297">
    <property type="entry name" value="ANK_REP_REGION"/>
    <property type="match status" value="4"/>
</dbReference>
<dbReference type="SUPFAM" id="SSF52540">
    <property type="entry name" value="P-loop containing nucleoside triphosphate hydrolases"/>
    <property type="match status" value="1"/>
</dbReference>
<dbReference type="InterPro" id="IPR002110">
    <property type="entry name" value="Ankyrin_rpt"/>
</dbReference>
<feature type="repeat" description="ANK" evidence="2">
    <location>
        <begin position="686"/>
        <end position="710"/>
    </location>
</feature>
<evidence type="ECO:0000259" key="3">
    <source>
        <dbReference type="Pfam" id="PF22939"/>
    </source>
</evidence>
<dbReference type="Pfam" id="PF00023">
    <property type="entry name" value="Ank"/>
    <property type="match status" value="1"/>
</dbReference>
<evidence type="ECO:0000256" key="2">
    <source>
        <dbReference type="PROSITE-ProRule" id="PRU00023"/>
    </source>
</evidence>
<dbReference type="InterPro" id="IPR056884">
    <property type="entry name" value="NPHP3-like_N"/>
</dbReference>
<dbReference type="PANTHER" id="PTHR10039:SF15">
    <property type="entry name" value="NACHT DOMAIN-CONTAINING PROTEIN"/>
    <property type="match status" value="1"/>
</dbReference>
<keyword evidence="2" id="KW-0040">ANK repeat</keyword>
<dbReference type="SMART" id="SM00248">
    <property type="entry name" value="ANK"/>
    <property type="match status" value="6"/>
</dbReference>
<dbReference type="EMBL" id="JAPEUV010000353">
    <property type="protein sequence ID" value="KAJ4329626.1"/>
    <property type="molecule type" value="Genomic_DNA"/>
</dbReference>
<keyword evidence="1" id="KW-0677">Repeat</keyword>
<reference evidence="5" key="1">
    <citation type="submission" date="2022-10" db="EMBL/GenBank/DDBJ databases">
        <title>Tapping the CABI collections for fungal endophytes: first genome assemblies for Collariella, Neodidymelliopsis, Ascochyta clinopodiicola, Didymella pomorum, Didymosphaeria variabile, Neocosmospora piperis and Neocucurbitaria cava.</title>
        <authorList>
            <person name="Hill R."/>
        </authorList>
    </citation>
    <scope>NUCLEOTIDE SEQUENCE</scope>
    <source>
        <strain evidence="5">IMI 360193</strain>
    </source>
</reference>
<dbReference type="InterPro" id="IPR054471">
    <property type="entry name" value="GPIID_WHD"/>
</dbReference>
<evidence type="ECO:0000256" key="1">
    <source>
        <dbReference type="ARBA" id="ARBA00022737"/>
    </source>
</evidence>
<dbReference type="Pfam" id="PF24883">
    <property type="entry name" value="NPHP3_N"/>
    <property type="match status" value="1"/>
</dbReference>
<dbReference type="InterPro" id="IPR027417">
    <property type="entry name" value="P-loop_NTPase"/>
</dbReference>
<dbReference type="PROSITE" id="PS50088">
    <property type="entry name" value="ANK_REPEAT"/>
    <property type="match status" value="4"/>
</dbReference>
<sequence length="747" mass="83095">MDWLSSDDFPAQHADLIARRQADTGQWFLDSSEYTEWIHGASQTLFCPGIPGAGKTMMAAIVVDNLLNTVQTADVGVAYLYCNYKRQAEHTTPNLLAAILKQLVQDRPSIAQPLSSLYDHHQVRRTRLSLEETVSALRSVLGNYSKVYIVIDALDECPERDGTRSQLLKLCHNLQGQTDLRLMATSRHISDIVAEFKGMPHLEVHASNADVKRYVEGKIDRLAKCVQRDRDLQELVKDKIVEAVDGMFLLTRLHVDSLIDKITKAKVKSALNNLSKGSEALNDAYGEAIVGIDAQSLNYRVLAKNVLSWISYAQRPLTTGELCHALAVDVADEALDSDNIPDIEDILSVCAGLVTVDEESQVIRLVHYTTQDYLEGIREKWNPDAQQDIASTCLRYLCFEPFRQGSCPEDAEFESRLEEHKFLDYAARYWHQHVATVQEETSELAMFLLQDSKLIACALQTASISPYKYGQYSQSFRKQATGLHLVVALGLLHLSTELLFWVESEQVIFVDAKDGDGRTPLMWAADYGHKDTVELLLSTGKVDVDAKDNDGWTPLMLAAEYGHKDIVELLLSTGKVDVDAKDNDGQTMLIRAAEYGHKDTVELLLGTGKVDVDAKDNDGQTMLIRAAEYGHKDTVELLLGTGKVDVDAKDNDGRTPLMLAAEYGHKDIVELLLGTGKVDVDAKDNDGWTPLMLAARYRHKDTVELLLSTGKVDVDAKGIGGLTAHELAARNKHKDICELLRTYLKQN</sequence>
<dbReference type="Pfam" id="PF22939">
    <property type="entry name" value="WHD_GPIID"/>
    <property type="match status" value="1"/>
</dbReference>
<feature type="repeat" description="ANK" evidence="2">
    <location>
        <begin position="550"/>
        <end position="574"/>
    </location>
</feature>
<feature type="repeat" description="ANK" evidence="2">
    <location>
        <begin position="516"/>
        <end position="540"/>
    </location>
</feature>
<feature type="domain" description="Nephrocystin 3-like N-terminal" evidence="4">
    <location>
        <begin position="23"/>
        <end position="187"/>
    </location>
</feature>
<dbReference type="Pfam" id="PF12796">
    <property type="entry name" value="Ank_2"/>
    <property type="match status" value="2"/>
</dbReference>
<dbReference type="SUPFAM" id="SSF48403">
    <property type="entry name" value="Ankyrin repeat"/>
    <property type="match status" value="1"/>
</dbReference>
<evidence type="ECO:0000313" key="6">
    <source>
        <dbReference type="Proteomes" id="UP001140562"/>
    </source>
</evidence>
<dbReference type="Gene3D" id="3.40.50.300">
    <property type="entry name" value="P-loop containing nucleotide triphosphate hydrolases"/>
    <property type="match status" value="1"/>
</dbReference>
<name>A0A9W9BUS2_9PLEO</name>
<keyword evidence="6" id="KW-1185">Reference proteome</keyword>
<evidence type="ECO:0000313" key="5">
    <source>
        <dbReference type="EMBL" id="KAJ4329626.1"/>
    </source>
</evidence>
<accession>A0A9W9BUS2</accession>
<dbReference type="PANTHER" id="PTHR10039">
    <property type="entry name" value="AMELOGENIN"/>
    <property type="match status" value="1"/>
</dbReference>
<dbReference type="AlphaFoldDB" id="A0A9W9BUS2"/>
<protein>
    <submittedName>
        <fullName evidence="5">Uncharacterized protein</fullName>
    </submittedName>
</protein>
<dbReference type="Proteomes" id="UP001140562">
    <property type="component" value="Unassembled WGS sequence"/>
</dbReference>
<feature type="domain" description="GPI inositol-deacylase winged helix" evidence="3">
    <location>
        <begin position="296"/>
        <end position="374"/>
    </location>
</feature>
<organism evidence="5 6">
    <name type="scientific">Didymella glomerata</name>
    <dbReference type="NCBI Taxonomy" id="749621"/>
    <lineage>
        <taxon>Eukaryota</taxon>
        <taxon>Fungi</taxon>
        <taxon>Dikarya</taxon>
        <taxon>Ascomycota</taxon>
        <taxon>Pezizomycotina</taxon>
        <taxon>Dothideomycetes</taxon>
        <taxon>Pleosporomycetidae</taxon>
        <taxon>Pleosporales</taxon>
        <taxon>Pleosporineae</taxon>
        <taxon>Didymellaceae</taxon>
        <taxon>Didymella</taxon>
    </lineage>
</organism>
<proteinExistence type="predicted"/>
<evidence type="ECO:0000259" key="4">
    <source>
        <dbReference type="Pfam" id="PF24883"/>
    </source>
</evidence>
<dbReference type="Gene3D" id="1.25.40.20">
    <property type="entry name" value="Ankyrin repeat-containing domain"/>
    <property type="match status" value="3"/>
</dbReference>